<dbReference type="AlphaFoldDB" id="A0A516RK34"/>
<dbReference type="InterPro" id="IPR025246">
    <property type="entry name" value="IS30-like_HTH"/>
</dbReference>
<dbReference type="PANTHER" id="PTHR10948">
    <property type="entry name" value="TRANSPOSASE"/>
    <property type="match status" value="1"/>
</dbReference>
<evidence type="ECO:0000259" key="2">
    <source>
        <dbReference type="Pfam" id="PF12802"/>
    </source>
</evidence>
<accession>A0A516RK34</accession>
<dbReference type="InterPro" id="IPR051917">
    <property type="entry name" value="Transposase-Integrase"/>
</dbReference>
<feature type="domain" description="Transposase IS30-like HTH" evidence="3">
    <location>
        <begin position="4"/>
        <end position="45"/>
    </location>
</feature>
<dbReference type="GO" id="GO:0005829">
    <property type="term" value="C:cytosol"/>
    <property type="evidence" value="ECO:0007669"/>
    <property type="project" value="TreeGrafter"/>
</dbReference>
<dbReference type="InterPro" id="IPR000835">
    <property type="entry name" value="HTH_MarR-typ"/>
</dbReference>
<feature type="compositionally biased region" description="Basic and acidic residues" evidence="1">
    <location>
        <begin position="43"/>
        <end position="57"/>
    </location>
</feature>
<dbReference type="SUPFAM" id="SSF46785">
    <property type="entry name" value="Winged helix' DNA-binding domain"/>
    <property type="match status" value="1"/>
</dbReference>
<dbReference type="InterPro" id="IPR036388">
    <property type="entry name" value="WH-like_DNA-bd_sf"/>
</dbReference>
<name>A0A516RK34_STRST</name>
<feature type="region of interest" description="Disordered" evidence="1">
    <location>
        <begin position="43"/>
        <end position="89"/>
    </location>
</feature>
<dbReference type="Pfam" id="PF12802">
    <property type="entry name" value="MarR_2"/>
    <property type="match status" value="1"/>
</dbReference>
<feature type="domain" description="HTH marR-type" evidence="2">
    <location>
        <begin position="109"/>
        <end position="167"/>
    </location>
</feature>
<dbReference type="InterPro" id="IPR036390">
    <property type="entry name" value="WH_DNA-bd_sf"/>
</dbReference>
<dbReference type="PANTHER" id="PTHR10948:SF23">
    <property type="entry name" value="TRANSPOSASE INSI FOR INSERTION SEQUENCE ELEMENT IS30A-RELATED"/>
    <property type="match status" value="1"/>
</dbReference>
<organism evidence="4 5">
    <name type="scientific">Streptomyces spectabilis</name>
    <dbReference type="NCBI Taxonomy" id="68270"/>
    <lineage>
        <taxon>Bacteria</taxon>
        <taxon>Bacillati</taxon>
        <taxon>Actinomycetota</taxon>
        <taxon>Actinomycetes</taxon>
        <taxon>Kitasatosporales</taxon>
        <taxon>Streptomycetaceae</taxon>
        <taxon>Streptomyces</taxon>
    </lineage>
</organism>
<reference evidence="4 5" key="1">
    <citation type="journal article" date="2019" name="J. Ind. Microbiol. Biotechnol.">
        <title>The complete genomic sequence of Streptomyces spectabilis NRRL-2792 and identification of secondary metabolite biosynthetic gene clusters.</title>
        <authorList>
            <person name="Sinha A."/>
            <person name="Phillips-Salemka S."/>
            <person name="Niraula T.A."/>
            <person name="Short K.A."/>
            <person name="Niraula N.P."/>
        </authorList>
    </citation>
    <scope>NUCLEOTIDE SEQUENCE [LARGE SCALE GENOMIC DNA]</scope>
    <source>
        <strain evidence="4 5">NRRL 2792</strain>
    </source>
</reference>
<gene>
    <name evidence="4" type="ORF">FH965_40325</name>
</gene>
<dbReference type="InterPro" id="IPR011991">
    <property type="entry name" value="ArsR-like_HTH"/>
</dbReference>
<sequence>MPGNRLTQQDRRYIAAGLADGLSYTAIAKHLKRPTSTVTREVMRNGGPREYRADRAHHAAGRRARRDRPAGGAVPQPSVPAAGSEDYGRNGQAVRAYEERLVHLLVSIGLQGMVSRVLACICVTDSGSVTSADLARQLRVSPASVSKAISQLERQEIVRREREEGQRHDRYVIDDDVMYRAIVGNLRRNAAFAETVYEGVGVLGAATPAGARLQEMGQLLDHVSHSMIRSLEQWRALTALPAGPGGGAGGAAGQGR</sequence>
<dbReference type="EMBL" id="CP040916">
    <property type="protein sequence ID" value="QDQ16021.1"/>
    <property type="molecule type" value="Genomic_DNA"/>
</dbReference>
<dbReference type="CDD" id="cd00090">
    <property type="entry name" value="HTH_ARSR"/>
    <property type="match status" value="1"/>
</dbReference>
<evidence type="ECO:0000313" key="4">
    <source>
        <dbReference type="EMBL" id="QDQ16021.1"/>
    </source>
</evidence>
<dbReference type="Gene3D" id="1.10.10.10">
    <property type="entry name" value="Winged helix-like DNA-binding domain superfamily/Winged helix DNA-binding domain"/>
    <property type="match status" value="1"/>
</dbReference>
<evidence type="ECO:0000259" key="3">
    <source>
        <dbReference type="Pfam" id="PF13936"/>
    </source>
</evidence>
<dbReference type="GO" id="GO:0032196">
    <property type="term" value="P:transposition"/>
    <property type="evidence" value="ECO:0007669"/>
    <property type="project" value="TreeGrafter"/>
</dbReference>
<dbReference type="RefSeq" id="WP_144323221.1">
    <property type="nucleotide sequence ID" value="NZ_CP040916.1"/>
</dbReference>
<dbReference type="GO" id="GO:0004803">
    <property type="term" value="F:transposase activity"/>
    <property type="evidence" value="ECO:0007669"/>
    <property type="project" value="TreeGrafter"/>
</dbReference>
<evidence type="ECO:0000256" key="1">
    <source>
        <dbReference type="SAM" id="MobiDB-lite"/>
    </source>
</evidence>
<dbReference type="Proteomes" id="UP000316806">
    <property type="component" value="Chromosome"/>
</dbReference>
<protein>
    <submittedName>
        <fullName evidence="4">Helix-turn-helix domain-containing protein</fullName>
    </submittedName>
</protein>
<evidence type="ECO:0000313" key="5">
    <source>
        <dbReference type="Proteomes" id="UP000316806"/>
    </source>
</evidence>
<dbReference type="GO" id="GO:0003700">
    <property type="term" value="F:DNA-binding transcription factor activity"/>
    <property type="evidence" value="ECO:0007669"/>
    <property type="project" value="InterPro"/>
</dbReference>
<proteinExistence type="predicted"/>
<dbReference type="Pfam" id="PF13936">
    <property type="entry name" value="HTH_38"/>
    <property type="match status" value="1"/>
</dbReference>